<comment type="caution">
    <text evidence="2">The sequence shown here is derived from an EMBL/GenBank/DDBJ whole genome shotgun (WGS) entry which is preliminary data.</text>
</comment>
<evidence type="ECO:0000313" key="3">
    <source>
        <dbReference type="Proteomes" id="UP000287651"/>
    </source>
</evidence>
<protein>
    <submittedName>
        <fullName evidence="2">Uncharacterized protein</fullName>
    </submittedName>
</protein>
<keyword evidence="1" id="KW-1133">Transmembrane helix</keyword>
<sequence>MDPEGSHFLGRIVQLQGRYSSRYYETEPAVAMADHGTMTEISFAGRFSSSAIAACFAEVPRSLAPSVAYQCLAICFLPFLFLGVVLLIGVIFNIVPFLKVATVGQMTQIQPIMGFSEAHGPEPHLY</sequence>
<feature type="transmembrane region" description="Helical" evidence="1">
    <location>
        <begin position="67"/>
        <end position="98"/>
    </location>
</feature>
<reference evidence="2 3" key="1">
    <citation type="journal article" date="2014" name="Agronomy (Basel)">
        <title>A Draft Genome Sequence for Ensete ventricosum, the Drought-Tolerant Tree Against Hunger.</title>
        <authorList>
            <person name="Harrison J."/>
            <person name="Moore K.A."/>
            <person name="Paszkiewicz K."/>
            <person name="Jones T."/>
            <person name="Grant M."/>
            <person name="Ambacheew D."/>
            <person name="Muzemil S."/>
            <person name="Studholme D.J."/>
        </authorList>
    </citation>
    <scope>NUCLEOTIDE SEQUENCE [LARGE SCALE GENOMIC DNA]</scope>
</reference>
<keyword evidence="1" id="KW-0472">Membrane</keyword>
<organism evidence="2 3">
    <name type="scientific">Ensete ventricosum</name>
    <name type="common">Abyssinian banana</name>
    <name type="synonym">Musa ensete</name>
    <dbReference type="NCBI Taxonomy" id="4639"/>
    <lineage>
        <taxon>Eukaryota</taxon>
        <taxon>Viridiplantae</taxon>
        <taxon>Streptophyta</taxon>
        <taxon>Embryophyta</taxon>
        <taxon>Tracheophyta</taxon>
        <taxon>Spermatophyta</taxon>
        <taxon>Magnoliopsida</taxon>
        <taxon>Liliopsida</taxon>
        <taxon>Zingiberales</taxon>
        <taxon>Musaceae</taxon>
        <taxon>Ensete</taxon>
    </lineage>
</organism>
<dbReference type="AlphaFoldDB" id="A0A426YDX3"/>
<name>A0A426YDX3_ENSVE</name>
<dbReference type="EMBL" id="AMZH03013035">
    <property type="protein sequence ID" value="RRT49931.1"/>
    <property type="molecule type" value="Genomic_DNA"/>
</dbReference>
<accession>A0A426YDX3</accession>
<keyword evidence="1" id="KW-0812">Transmembrane</keyword>
<evidence type="ECO:0000256" key="1">
    <source>
        <dbReference type="SAM" id="Phobius"/>
    </source>
</evidence>
<evidence type="ECO:0000313" key="2">
    <source>
        <dbReference type="EMBL" id="RRT49931.1"/>
    </source>
</evidence>
<dbReference type="Proteomes" id="UP000287651">
    <property type="component" value="Unassembled WGS sequence"/>
</dbReference>
<proteinExistence type="predicted"/>
<gene>
    <name evidence="2" type="ORF">B296_00048792</name>
</gene>